<evidence type="ECO:0000256" key="1">
    <source>
        <dbReference type="SAM" id="Coils"/>
    </source>
</evidence>
<proteinExistence type="predicted"/>
<keyword evidence="1" id="KW-0175">Coiled coil</keyword>
<gene>
    <name evidence="2" type="primary">smc_2</name>
    <name evidence="2" type="ORF">Lery_1402</name>
</gene>
<feature type="coiled-coil region" evidence="1">
    <location>
        <begin position="742"/>
        <end position="840"/>
    </location>
</feature>
<feature type="coiled-coil region" evidence="1">
    <location>
        <begin position="892"/>
        <end position="933"/>
    </location>
</feature>
<dbReference type="Proteomes" id="UP000054773">
    <property type="component" value="Unassembled WGS sequence"/>
</dbReference>
<protein>
    <submittedName>
        <fullName evidence="2">Chromosome partition protein Smc</fullName>
    </submittedName>
</protein>
<evidence type="ECO:0000313" key="3">
    <source>
        <dbReference type="Proteomes" id="UP000054773"/>
    </source>
</evidence>
<dbReference type="RefSeq" id="WP_058526557.1">
    <property type="nucleotide sequence ID" value="NZ_CAAAHY010000015.1"/>
</dbReference>
<sequence>MGILDSLISAVVSPGSGHAITGGLGLLLGTGFGAYLHSLKANCEKKNLVLTLEHLPKTHAEILNENCREIIESMLQELDALDKGCELQLQLGSTLHEHIDTFCYLRQRHGSEFFHIPKLHEGVKSLDLNQSSAYAIEKTINEYFETYLNVNRQVINSENRAAAVAAVQIMRNTSIILVQMMKSLASLPGYENELRLLKLKEIMKNFYTNILHNKLLTGNFNKNLHEYLITTTKQRETLALRVQRHYDQLIDQLILEQRDISIQQLAQQSSIQLHGLTSAFLELIARLFDSQAGKEFTEITTYKMAQGMLRADTAQATGALPFPDKGIYTLLKPFAVIAENLNQLSHQEDLLSFVQYQDIFTEPALLKAIGNWNQKYHYLTLTAEEQQLLAEDLAMICKLLFVCQALEKDFFQSAVNYGHRGLLGRGEYHAKRFIISFFYEAALQRVEHFFTRHPAFTALLQHINDPKWLEAQGIPITGHGQSFVIKTETASDKSLIKQNKVVTNSVFRRCIQMLNTLRVRMDYIHNAFLDRHYLDAPADLSVEPVLTPENRVYQFNVVRLLEEFGLVDSLGINLSSKTPPNPSIDKNLLTALQLTYFQIQQAEKLLLELSGKLRLRTVYNPTRLSPSYQLQFEDKLVEIDAPLYEYLRGINNVHFRWVDVPQNRLLNLVTQEQEFHFNETKGGNLAAYVGLYQHLNRLYDLTKQHVASQTNEAIEAFLSRLHDVLANRQVVIEHVTLESENLKQLAANNIRLKSEYTKNQQQIEALSQDVRVLHAQLDNTRSTIEQLKQNTAANLAYIEKIEAINGDIYTLLLDEFKDNIHDLNEINQDLNGKLDEIQQLLRGQQSSQVQLASEEIYTLKQNMRTRIDIILQRFNRYEKSFECANDEIRKAFSRLKSNISQEKLIIDKLESQLNLALRQLEEQRQKAQFFTAKQGQVKVIVSDFKTLFAHLETTFQPRLHFFSSYRGIKTRNLMTFIEILLANQRPLKANIDSYRSKMDFNRTIEELLNQSQVINCYHGVFNNSVSKKVFKDIIEQFQRGTLVQTLKTQGIAYYDANIKLSYDGELVYKNERIPCPVQP</sequence>
<dbReference type="EMBL" id="LNYA01000024">
    <property type="protein sequence ID" value="KTC97563.1"/>
    <property type="molecule type" value="Genomic_DNA"/>
</dbReference>
<accession>A0A0W0TPT0</accession>
<dbReference type="PATRIC" id="fig|448.7.peg.1465"/>
<comment type="caution">
    <text evidence="2">The sequence shown here is derived from an EMBL/GenBank/DDBJ whole genome shotgun (WGS) entry which is preliminary data.</text>
</comment>
<evidence type="ECO:0000313" key="2">
    <source>
        <dbReference type="EMBL" id="KTC97563.1"/>
    </source>
</evidence>
<organism evidence="2 3">
    <name type="scientific">Legionella erythra</name>
    <dbReference type="NCBI Taxonomy" id="448"/>
    <lineage>
        <taxon>Bacteria</taxon>
        <taxon>Pseudomonadati</taxon>
        <taxon>Pseudomonadota</taxon>
        <taxon>Gammaproteobacteria</taxon>
        <taxon>Legionellales</taxon>
        <taxon>Legionellaceae</taxon>
        <taxon>Legionella</taxon>
    </lineage>
</organism>
<keyword evidence="3" id="KW-1185">Reference proteome</keyword>
<dbReference type="OrthoDB" id="5642758at2"/>
<name>A0A0W0TPT0_LEGER</name>
<reference evidence="2 3" key="1">
    <citation type="submission" date="2015-11" db="EMBL/GenBank/DDBJ databases">
        <title>Genomic analysis of 38 Legionella species identifies large and diverse effector repertoires.</title>
        <authorList>
            <person name="Burstein D."/>
            <person name="Amaro F."/>
            <person name="Zusman T."/>
            <person name="Lifshitz Z."/>
            <person name="Cohen O."/>
            <person name="Gilbert J.A."/>
            <person name="Pupko T."/>
            <person name="Shuman H.A."/>
            <person name="Segal G."/>
        </authorList>
    </citation>
    <scope>NUCLEOTIDE SEQUENCE [LARGE SCALE GENOMIC DNA]</scope>
    <source>
        <strain evidence="2 3">SE-32A-C8</strain>
    </source>
</reference>
<dbReference type="AlphaFoldDB" id="A0A0W0TPT0"/>